<dbReference type="GO" id="GO:0042626">
    <property type="term" value="F:ATPase-coupled transmembrane transporter activity"/>
    <property type="evidence" value="ECO:0007669"/>
    <property type="project" value="TreeGrafter"/>
</dbReference>
<dbReference type="OrthoDB" id="5845934at2759"/>
<keyword evidence="7" id="KW-1185">Reference proteome</keyword>
<dbReference type="InterPro" id="IPR050352">
    <property type="entry name" value="ABCG_transporters"/>
</dbReference>
<evidence type="ECO:0000256" key="5">
    <source>
        <dbReference type="ARBA" id="ARBA00023136"/>
    </source>
</evidence>
<proteinExistence type="predicted"/>
<protein>
    <submittedName>
        <fullName evidence="6">Uncharacterized protein</fullName>
    </submittedName>
</protein>
<dbReference type="PANTHER" id="PTHR48041:SF84">
    <property type="entry name" value="ABC TRANSPORTER DOMAIN-CONTAINING PROTEIN"/>
    <property type="match status" value="1"/>
</dbReference>
<organism evidence="6 7">
    <name type="scientific">Strongylus vulgaris</name>
    <name type="common">Blood worm</name>
    <dbReference type="NCBI Taxonomy" id="40348"/>
    <lineage>
        <taxon>Eukaryota</taxon>
        <taxon>Metazoa</taxon>
        <taxon>Ecdysozoa</taxon>
        <taxon>Nematoda</taxon>
        <taxon>Chromadorea</taxon>
        <taxon>Rhabditida</taxon>
        <taxon>Rhabditina</taxon>
        <taxon>Rhabditomorpha</taxon>
        <taxon>Strongyloidea</taxon>
        <taxon>Strongylidae</taxon>
        <taxon>Strongylus</taxon>
    </lineage>
</organism>
<evidence type="ECO:0000256" key="2">
    <source>
        <dbReference type="ARBA" id="ARBA00022448"/>
    </source>
</evidence>
<evidence type="ECO:0000256" key="4">
    <source>
        <dbReference type="ARBA" id="ARBA00022989"/>
    </source>
</evidence>
<evidence type="ECO:0000256" key="1">
    <source>
        <dbReference type="ARBA" id="ARBA00004141"/>
    </source>
</evidence>
<reference evidence="6 7" key="1">
    <citation type="submission" date="2018-11" db="EMBL/GenBank/DDBJ databases">
        <authorList>
            <consortium name="Pathogen Informatics"/>
        </authorList>
    </citation>
    <scope>NUCLEOTIDE SEQUENCE [LARGE SCALE GENOMIC DNA]</scope>
</reference>
<gene>
    <name evidence="6" type="ORF">SVUK_LOCUS17929</name>
</gene>
<sequence>MFVGTLSVREYLSIQARLRANLSPEKREKRINVVLTQLGLLKCQNTRIGIMGVLKGISGKNLSSHILGLLINTGS</sequence>
<keyword evidence="3" id="KW-0812">Transmembrane</keyword>
<name>A0A3P7JBJ3_STRVU</name>
<evidence type="ECO:0000256" key="3">
    <source>
        <dbReference type="ARBA" id="ARBA00022692"/>
    </source>
</evidence>
<dbReference type="GO" id="GO:0005886">
    <property type="term" value="C:plasma membrane"/>
    <property type="evidence" value="ECO:0007669"/>
    <property type="project" value="TreeGrafter"/>
</dbReference>
<dbReference type="EMBL" id="UYYB01120126">
    <property type="protein sequence ID" value="VDM82931.1"/>
    <property type="molecule type" value="Genomic_DNA"/>
</dbReference>
<dbReference type="PANTHER" id="PTHR48041">
    <property type="entry name" value="ABC TRANSPORTER G FAMILY MEMBER 28"/>
    <property type="match status" value="1"/>
</dbReference>
<keyword evidence="4" id="KW-1133">Transmembrane helix</keyword>
<evidence type="ECO:0000313" key="6">
    <source>
        <dbReference type="EMBL" id="VDM82931.1"/>
    </source>
</evidence>
<keyword evidence="2" id="KW-0813">Transport</keyword>
<dbReference type="Proteomes" id="UP000270094">
    <property type="component" value="Unassembled WGS sequence"/>
</dbReference>
<evidence type="ECO:0000313" key="7">
    <source>
        <dbReference type="Proteomes" id="UP000270094"/>
    </source>
</evidence>
<accession>A0A3P7JBJ3</accession>
<comment type="subcellular location">
    <subcellularLocation>
        <location evidence="1">Membrane</location>
        <topology evidence="1">Multi-pass membrane protein</topology>
    </subcellularLocation>
</comment>
<keyword evidence="5" id="KW-0472">Membrane</keyword>
<dbReference type="AlphaFoldDB" id="A0A3P7JBJ3"/>